<dbReference type="SMART" id="SM00901">
    <property type="entry name" value="FRG"/>
    <property type="match status" value="1"/>
</dbReference>
<proteinExistence type="predicted"/>
<evidence type="ECO:0000313" key="2">
    <source>
        <dbReference type="Proteomes" id="UP000420635"/>
    </source>
</evidence>
<dbReference type="Proteomes" id="UP000420635">
    <property type="component" value="Unassembled WGS sequence"/>
</dbReference>
<dbReference type="EMBL" id="VZBQ01000063">
    <property type="protein sequence ID" value="MQN89396.1"/>
    <property type="molecule type" value="Genomic_DNA"/>
</dbReference>
<protein>
    <submittedName>
        <fullName evidence="1">FRG domain-containing protein</fullName>
    </submittedName>
</protein>
<dbReference type="RefSeq" id="WP_153113021.1">
    <property type="nucleotide sequence ID" value="NZ_VZAS01000065.1"/>
</dbReference>
<comment type="caution">
    <text evidence="1">The sequence shown here is derived from an EMBL/GenBank/DDBJ whole genome shotgun (WGS) entry which is preliminary data.</text>
</comment>
<dbReference type="SUPFAM" id="SSF48452">
    <property type="entry name" value="TPR-like"/>
    <property type="match status" value="1"/>
</dbReference>
<reference evidence="2" key="1">
    <citation type="submission" date="2019-09" db="EMBL/GenBank/DDBJ databases">
        <title>Distinct polysaccharide growth profiles of human intestinal Prevotella copri isolates.</title>
        <authorList>
            <person name="Fehlner-Peach H."/>
            <person name="Magnabosco C."/>
            <person name="Raghavan V."/>
            <person name="Scher J.U."/>
            <person name="Tett A."/>
            <person name="Cox L.M."/>
            <person name="Gottsegen C."/>
            <person name="Watters A."/>
            <person name="Wiltshire- Gordon J.D."/>
            <person name="Segata N."/>
            <person name="Bonneau R."/>
            <person name="Littman D.R."/>
        </authorList>
    </citation>
    <scope>NUCLEOTIDE SEQUENCE [LARGE SCALE GENOMIC DNA]</scope>
    <source>
        <strain evidence="2">iP54</strain>
    </source>
</reference>
<dbReference type="PROSITE" id="PS50005">
    <property type="entry name" value="TPR"/>
    <property type="match status" value="1"/>
</dbReference>
<dbReference type="InterPro" id="IPR011990">
    <property type="entry name" value="TPR-like_helical_dom_sf"/>
</dbReference>
<dbReference type="Pfam" id="PF08867">
    <property type="entry name" value="FRG"/>
    <property type="match status" value="1"/>
</dbReference>
<accession>A0A646HHG6</accession>
<dbReference type="InterPro" id="IPR014966">
    <property type="entry name" value="FRG-dom"/>
</dbReference>
<dbReference type="InterPro" id="IPR019734">
    <property type="entry name" value="TPR_rpt"/>
</dbReference>
<name>A0A646HHG6_9BACT</name>
<gene>
    <name evidence="1" type="ORF">F7D59_05900</name>
</gene>
<sequence>MEEAYKGWRYVNTLLDYMFDEAKKRRENHVVAPRYIFRGVTQRFFTSSKSIQEYLKKNPGEIVSLIRCKANHFKYNLTEKDIEELGATAWVKAQRNYYRKVYGEFKKELSVWQNDSQLSPKDTLHSIVSHPNYQYIIPQYIRSGAAVRLFKQQNRTQNDYISYIRNLIAETKSRFPLDYSTYSDLEILADIQHKGGASCLVDFSTNFLVSLWFATQDYATSIEEMGYLYCYDVNTDAIEEDSLTILNKNKERNTIEELILETSKSTKFNGKESYKFWLWKPSNINSRISRQDSIFVFGIEKFLIKEHPVIVIPIPFEWKKSIQYVLKEYFGLYGETIFGDTSGLSTINSKTKPLKTQTQYFEESYLYQNIIEDNRFKGFELFQKGTSALLKAQYDVALDFFCSFEGTNYAYIQKLNNAVHYTERNYNVLMILVELFYSKGMSLRHSGRISEATTHYKKALNLNLNILHDRILDFSTYNSDEICSVPKGAISVRYATNKLFKILEDYIVLLYDSNHLFDAYMTLVDVLETLRESQTELPANMELLISTACNEIKVLSELMKNPRFREIDLIDTTDISTNKSNAFCKVLNIYFKQICSILHNKIDAISIEESEELSILNNSIRRAIESQEIIDSQGYKQQNSVFTAWNLCDIKSVTCKNLKGKPQIRKAIMYLTSLVEDCQKQIEGRKRQEIY</sequence>
<organism evidence="1 2">
    <name type="scientific">Segatella copri</name>
    <dbReference type="NCBI Taxonomy" id="165179"/>
    <lineage>
        <taxon>Bacteria</taxon>
        <taxon>Pseudomonadati</taxon>
        <taxon>Bacteroidota</taxon>
        <taxon>Bacteroidia</taxon>
        <taxon>Bacteroidales</taxon>
        <taxon>Prevotellaceae</taxon>
        <taxon>Segatella</taxon>
    </lineage>
</organism>
<dbReference type="AlphaFoldDB" id="A0A646HHG6"/>
<evidence type="ECO:0000313" key="1">
    <source>
        <dbReference type="EMBL" id="MQN89396.1"/>
    </source>
</evidence>